<keyword evidence="2" id="KW-1185">Reference proteome</keyword>
<gene>
    <name evidence="1" type="ORF">FHS49_000985</name>
</gene>
<dbReference type="Proteomes" id="UP000549617">
    <property type="component" value="Unassembled WGS sequence"/>
</dbReference>
<dbReference type="AlphaFoldDB" id="A0A7W9EDJ5"/>
<proteinExistence type="predicted"/>
<accession>A0A7W9EDJ5</accession>
<sequence>MEQMIVKYLNGISLYYTTDDLTNRGVHYEIPERPVFAPQEGNRSHRAVRRASLSICLRIGDHILRAGFQRFDPLCIEHLAQANNAVLTIGCYVFGGDRIKGILVQNQTPEIKES</sequence>
<organism evidence="1 2">
    <name type="scientific">Sphingobium boeckii</name>
    <dbReference type="NCBI Taxonomy" id="1082345"/>
    <lineage>
        <taxon>Bacteria</taxon>
        <taxon>Pseudomonadati</taxon>
        <taxon>Pseudomonadota</taxon>
        <taxon>Alphaproteobacteria</taxon>
        <taxon>Sphingomonadales</taxon>
        <taxon>Sphingomonadaceae</taxon>
        <taxon>Sphingobium</taxon>
    </lineage>
</organism>
<reference evidence="1 2" key="1">
    <citation type="submission" date="2020-08" db="EMBL/GenBank/DDBJ databases">
        <title>Genomic Encyclopedia of Type Strains, Phase IV (KMG-IV): sequencing the most valuable type-strain genomes for metagenomic binning, comparative biology and taxonomic classification.</title>
        <authorList>
            <person name="Goeker M."/>
        </authorList>
    </citation>
    <scope>NUCLEOTIDE SEQUENCE [LARGE SCALE GENOMIC DNA]</scope>
    <source>
        <strain evidence="1 2">DSM 25079</strain>
    </source>
</reference>
<evidence type="ECO:0000313" key="1">
    <source>
        <dbReference type="EMBL" id="MBB5684994.1"/>
    </source>
</evidence>
<evidence type="ECO:0000313" key="2">
    <source>
        <dbReference type="Proteomes" id="UP000549617"/>
    </source>
</evidence>
<comment type="caution">
    <text evidence="1">The sequence shown here is derived from an EMBL/GenBank/DDBJ whole genome shotgun (WGS) entry which is preliminary data.</text>
</comment>
<protein>
    <submittedName>
        <fullName evidence="1">Uncharacterized protein</fullName>
    </submittedName>
</protein>
<name>A0A7W9EDJ5_9SPHN</name>
<dbReference type="EMBL" id="JACIJC010000001">
    <property type="protein sequence ID" value="MBB5684994.1"/>
    <property type="molecule type" value="Genomic_DNA"/>
</dbReference>